<protein>
    <recommendedName>
        <fullName evidence="3">SMP-30/Gluconolactonase/LRE-like region domain-containing protein</fullName>
    </recommendedName>
</protein>
<accession>T1H3P8</accession>
<feature type="binding site" evidence="2">
    <location>
        <position position="136"/>
    </location>
    <ligand>
        <name>substrate</name>
    </ligand>
</feature>
<keyword evidence="2" id="KW-0479">Metal-binding</keyword>
<dbReference type="Pfam" id="PF08450">
    <property type="entry name" value="SGL"/>
    <property type="match status" value="1"/>
</dbReference>
<name>T1H3P8_MEGSC</name>
<dbReference type="InterPro" id="IPR011042">
    <property type="entry name" value="6-blade_b-propeller_TolB-like"/>
</dbReference>
<dbReference type="STRING" id="36166.T1H3P8"/>
<evidence type="ECO:0000313" key="5">
    <source>
        <dbReference type="Proteomes" id="UP000015102"/>
    </source>
</evidence>
<reference evidence="4" key="2">
    <citation type="submission" date="2015-06" db="UniProtKB">
        <authorList>
            <consortium name="EnsemblMetazoa"/>
        </authorList>
    </citation>
    <scope>IDENTIFICATION</scope>
</reference>
<dbReference type="EMBL" id="CAQQ02189795">
    <property type="status" value="NOT_ANNOTATED_CDS"/>
    <property type="molecule type" value="Genomic_DNA"/>
</dbReference>
<feature type="binding site" evidence="2">
    <location>
        <position position="157"/>
    </location>
    <ligand>
        <name>substrate</name>
    </ligand>
</feature>
<comment type="cofactor">
    <cofactor evidence="2">
        <name>Zn(2+)</name>
        <dbReference type="ChEBI" id="CHEBI:29105"/>
    </cofactor>
    <text evidence="2">Binds 1 divalent metal cation per subunit.</text>
</comment>
<evidence type="ECO:0000313" key="4">
    <source>
        <dbReference type="EnsemblMetazoa" id="MESCA010882-PA"/>
    </source>
</evidence>
<feature type="binding site" evidence="2">
    <location>
        <position position="138"/>
    </location>
    <ligand>
        <name>substrate</name>
    </ligand>
</feature>
<dbReference type="Proteomes" id="UP000015102">
    <property type="component" value="Unassembled WGS sequence"/>
</dbReference>
<dbReference type="HOGENOM" id="CLU_1449280_0_0_1"/>
<dbReference type="PANTHER" id="PTHR10907:SF66">
    <property type="entry name" value="MIP34848P1-RELATED"/>
    <property type="match status" value="1"/>
</dbReference>
<dbReference type="AlphaFoldDB" id="T1H3P8"/>
<reference evidence="5" key="1">
    <citation type="submission" date="2013-02" db="EMBL/GenBank/DDBJ databases">
        <authorList>
            <person name="Hughes D."/>
        </authorList>
    </citation>
    <scope>NUCLEOTIDE SEQUENCE</scope>
    <source>
        <strain>Durham</strain>
        <strain evidence="5">NC isolate 2 -- Noor lab</strain>
    </source>
</reference>
<dbReference type="GO" id="GO:0005509">
    <property type="term" value="F:calcium ion binding"/>
    <property type="evidence" value="ECO:0007669"/>
    <property type="project" value="TreeGrafter"/>
</dbReference>
<evidence type="ECO:0000256" key="2">
    <source>
        <dbReference type="PIRSR" id="PIRSR605511-2"/>
    </source>
</evidence>
<dbReference type="EnsemblMetazoa" id="MESCA010882-RA">
    <property type="protein sequence ID" value="MESCA010882-PA"/>
    <property type="gene ID" value="MESCA010882"/>
</dbReference>
<feature type="domain" description="SMP-30/Gluconolactonase/LRE-like region" evidence="3">
    <location>
        <begin position="39"/>
        <end position="162"/>
    </location>
</feature>
<evidence type="ECO:0000259" key="3">
    <source>
        <dbReference type="Pfam" id="PF08450"/>
    </source>
</evidence>
<sequence length="187" mass="20896">MRSTAQNISISLVASVTSDDGDKIMSYKVEPLPNSVADLGEAPHWDIATQNLYYVDIVNGKLLRYDYNENKVYHCKIENVSVVGFVVPVEGEANQFVVGAERDISIVEWDGFSETCKVVKVLAQVEQGDEIYDGNRFNDGKCDPRGRLYAGTMRYFEITSSSAEENSTSTMEEAWKLSRITLESLMA</sequence>
<dbReference type="InterPro" id="IPR005511">
    <property type="entry name" value="SMP-30"/>
</dbReference>
<dbReference type="SUPFAM" id="SSF63829">
    <property type="entry name" value="Calcium-dependent phosphotriesterase"/>
    <property type="match status" value="1"/>
</dbReference>
<dbReference type="GO" id="GO:0004341">
    <property type="term" value="F:gluconolactonase activity"/>
    <property type="evidence" value="ECO:0007669"/>
    <property type="project" value="TreeGrafter"/>
</dbReference>
<organism evidence="4 5">
    <name type="scientific">Megaselia scalaris</name>
    <name type="common">Humpbacked fly</name>
    <name type="synonym">Phora scalaris</name>
    <dbReference type="NCBI Taxonomy" id="36166"/>
    <lineage>
        <taxon>Eukaryota</taxon>
        <taxon>Metazoa</taxon>
        <taxon>Ecdysozoa</taxon>
        <taxon>Arthropoda</taxon>
        <taxon>Hexapoda</taxon>
        <taxon>Insecta</taxon>
        <taxon>Pterygota</taxon>
        <taxon>Neoptera</taxon>
        <taxon>Endopterygota</taxon>
        <taxon>Diptera</taxon>
        <taxon>Brachycera</taxon>
        <taxon>Muscomorpha</taxon>
        <taxon>Platypezoidea</taxon>
        <taxon>Phoridae</taxon>
        <taxon>Megaseliini</taxon>
        <taxon>Megaselia</taxon>
    </lineage>
</organism>
<keyword evidence="2" id="KW-0862">Zinc</keyword>
<comment type="similarity">
    <text evidence="1">Belongs to the SMP-30/CGR1 family.</text>
</comment>
<dbReference type="Gene3D" id="2.120.10.30">
    <property type="entry name" value="TolB, C-terminal domain"/>
    <property type="match status" value="1"/>
</dbReference>
<proteinExistence type="inferred from homology"/>
<dbReference type="PANTHER" id="PTHR10907">
    <property type="entry name" value="REGUCALCIN"/>
    <property type="match status" value="1"/>
</dbReference>
<evidence type="ECO:0000256" key="1">
    <source>
        <dbReference type="ARBA" id="ARBA00008853"/>
    </source>
</evidence>
<dbReference type="GO" id="GO:0019853">
    <property type="term" value="P:L-ascorbic acid biosynthetic process"/>
    <property type="evidence" value="ECO:0007669"/>
    <property type="project" value="TreeGrafter"/>
</dbReference>
<dbReference type="PRINTS" id="PR01790">
    <property type="entry name" value="SMP30FAMILY"/>
</dbReference>
<dbReference type="OMA" id="ISIVEWD"/>
<keyword evidence="5" id="KW-1185">Reference proteome</keyword>
<dbReference type="InterPro" id="IPR013658">
    <property type="entry name" value="SGL"/>
</dbReference>
<feature type="binding site" evidence="2">
    <location>
        <position position="41"/>
    </location>
    <ligand>
        <name>a divalent metal cation</name>
        <dbReference type="ChEBI" id="CHEBI:60240"/>
    </ligand>
</feature>